<dbReference type="AlphaFoldDB" id="A0A9X3Z4G8"/>
<dbReference type="InterPro" id="IPR051531">
    <property type="entry name" value="N-acetyltransferase"/>
</dbReference>
<gene>
    <name evidence="2" type="ORF">O3V59_16035</name>
</gene>
<feature type="domain" description="N-acetyltransferase" evidence="1">
    <location>
        <begin position="7"/>
        <end position="153"/>
    </location>
</feature>
<dbReference type="PANTHER" id="PTHR43792:SF13">
    <property type="entry name" value="ACETYLTRANSFERASE"/>
    <property type="match status" value="1"/>
</dbReference>
<dbReference type="Pfam" id="PF13302">
    <property type="entry name" value="Acetyltransf_3"/>
    <property type="match status" value="1"/>
</dbReference>
<dbReference type="InterPro" id="IPR016181">
    <property type="entry name" value="Acyl_CoA_acyltransferase"/>
</dbReference>
<dbReference type="Gene3D" id="3.40.630.30">
    <property type="match status" value="1"/>
</dbReference>
<dbReference type="EMBL" id="JAPYYP010000023">
    <property type="protein sequence ID" value="MDA5109877.1"/>
    <property type="molecule type" value="Genomic_DNA"/>
</dbReference>
<sequence>MIQTERLNIYPLSDEEMLDVIHNESNEALKAAYSEMLAGCLKNPEQRLWHALWVLQLNDESGRIVGSLSFKGLNDNGMIEIGYGMDPEYEGKGLMTEAVSAAVRWASKQPGVLSIEAETEPDNIASQRVLEKAGFIPSGVIGAEGPRYIWKNG</sequence>
<dbReference type="PROSITE" id="PS51186">
    <property type="entry name" value="GNAT"/>
    <property type="match status" value="1"/>
</dbReference>
<reference evidence="2" key="1">
    <citation type="submission" date="2022-12" db="EMBL/GenBank/DDBJ databases">
        <title>Draft genome sequence of the thermophilic strain Brevibacillus thermoruber HT42, isolated from Los Humeros, Puebla, Mexico, with biotechnological potential.</title>
        <authorList>
            <person name="Lara Sanchez J."/>
            <person name="Solis Palacios R."/>
            <person name="Bustos Baena A.S."/>
            <person name="Ruz Baez A.E."/>
            <person name="Espinosa Luna G."/>
            <person name="Oliart Ros R.M."/>
        </authorList>
    </citation>
    <scope>NUCLEOTIDE SEQUENCE</scope>
    <source>
        <strain evidence="2">HT42</strain>
    </source>
</reference>
<evidence type="ECO:0000259" key="1">
    <source>
        <dbReference type="PROSITE" id="PS51186"/>
    </source>
</evidence>
<evidence type="ECO:0000313" key="3">
    <source>
        <dbReference type="Proteomes" id="UP001151071"/>
    </source>
</evidence>
<proteinExistence type="predicted"/>
<dbReference type="InterPro" id="IPR000182">
    <property type="entry name" value="GNAT_dom"/>
</dbReference>
<dbReference type="GO" id="GO:0016747">
    <property type="term" value="F:acyltransferase activity, transferring groups other than amino-acyl groups"/>
    <property type="evidence" value="ECO:0007669"/>
    <property type="project" value="InterPro"/>
</dbReference>
<comment type="caution">
    <text evidence="2">The sequence shown here is derived from an EMBL/GenBank/DDBJ whole genome shotgun (WGS) entry which is preliminary data.</text>
</comment>
<dbReference type="Proteomes" id="UP001151071">
    <property type="component" value="Unassembled WGS sequence"/>
</dbReference>
<protein>
    <submittedName>
        <fullName evidence="2">GNAT family N-acetyltransferase</fullName>
    </submittedName>
</protein>
<accession>A0A9X3Z4G8</accession>
<organism evidence="2 3">
    <name type="scientific">Brevibacillus thermoruber</name>
    <dbReference type="NCBI Taxonomy" id="33942"/>
    <lineage>
        <taxon>Bacteria</taxon>
        <taxon>Bacillati</taxon>
        <taxon>Bacillota</taxon>
        <taxon>Bacilli</taxon>
        <taxon>Bacillales</taxon>
        <taxon>Paenibacillaceae</taxon>
        <taxon>Brevibacillus</taxon>
    </lineage>
</organism>
<name>A0A9X3Z4G8_9BACL</name>
<keyword evidence="3" id="KW-1185">Reference proteome</keyword>
<dbReference type="RefSeq" id="WP_029100772.1">
    <property type="nucleotide sequence ID" value="NZ_JAPYYP010000023.1"/>
</dbReference>
<dbReference type="SUPFAM" id="SSF55729">
    <property type="entry name" value="Acyl-CoA N-acyltransferases (Nat)"/>
    <property type="match status" value="1"/>
</dbReference>
<dbReference type="PANTHER" id="PTHR43792">
    <property type="entry name" value="GNAT FAMILY, PUTATIVE (AFU_ORTHOLOGUE AFUA_3G00765)-RELATED-RELATED"/>
    <property type="match status" value="1"/>
</dbReference>
<evidence type="ECO:0000313" key="2">
    <source>
        <dbReference type="EMBL" id="MDA5109877.1"/>
    </source>
</evidence>